<protein>
    <submittedName>
        <fullName evidence="2">Uncharacterized protein</fullName>
    </submittedName>
</protein>
<evidence type="ECO:0000256" key="1">
    <source>
        <dbReference type="SAM" id="MobiDB-lite"/>
    </source>
</evidence>
<dbReference type="OrthoDB" id="5350396at2759"/>
<feature type="compositionally biased region" description="Pro residues" evidence="1">
    <location>
        <begin position="31"/>
        <end position="41"/>
    </location>
</feature>
<dbReference type="VEuPathDB" id="FungiDB:P170DRAFT_177012"/>
<dbReference type="AlphaFoldDB" id="A0A2I2G8H4"/>
<comment type="caution">
    <text evidence="2">The sequence shown here is derived from an EMBL/GenBank/DDBJ whole genome shotgun (WGS) entry which is preliminary data.</text>
</comment>
<feature type="compositionally biased region" description="Low complexity" evidence="1">
    <location>
        <begin position="42"/>
        <end position="53"/>
    </location>
</feature>
<proteinExistence type="predicted"/>
<dbReference type="GeneID" id="36550337"/>
<dbReference type="RefSeq" id="XP_024704470.1">
    <property type="nucleotide sequence ID" value="XM_024842639.1"/>
</dbReference>
<dbReference type="STRING" id="1392250.A0A2I2G8H4"/>
<evidence type="ECO:0000313" key="3">
    <source>
        <dbReference type="Proteomes" id="UP000234275"/>
    </source>
</evidence>
<reference evidence="2 3" key="1">
    <citation type="submission" date="2016-12" db="EMBL/GenBank/DDBJ databases">
        <title>The genomes of Aspergillus section Nigri reveals drivers in fungal speciation.</title>
        <authorList>
            <consortium name="DOE Joint Genome Institute"/>
            <person name="Vesth T.C."/>
            <person name="Nybo J."/>
            <person name="Theobald S."/>
            <person name="Brandl J."/>
            <person name="Frisvad J.C."/>
            <person name="Nielsen K.F."/>
            <person name="Lyhne E.K."/>
            <person name="Kogle M.E."/>
            <person name="Kuo A."/>
            <person name="Riley R."/>
            <person name="Clum A."/>
            <person name="Nolan M."/>
            <person name="Lipzen A."/>
            <person name="Salamov A."/>
            <person name="Henrissat B."/>
            <person name="Wiebenga A."/>
            <person name="De Vries R.P."/>
            <person name="Grigoriev I.V."/>
            <person name="Mortensen U.H."/>
            <person name="Andersen M.R."/>
            <person name="Baker S.E."/>
        </authorList>
    </citation>
    <scope>NUCLEOTIDE SEQUENCE [LARGE SCALE GENOMIC DNA]</scope>
    <source>
        <strain evidence="2 3">IBT 23096</strain>
    </source>
</reference>
<accession>A0A2I2G8H4</accession>
<organism evidence="2 3">
    <name type="scientific">Aspergillus steynii IBT 23096</name>
    <dbReference type="NCBI Taxonomy" id="1392250"/>
    <lineage>
        <taxon>Eukaryota</taxon>
        <taxon>Fungi</taxon>
        <taxon>Dikarya</taxon>
        <taxon>Ascomycota</taxon>
        <taxon>Pezizomycotina</taxon>
        <taxon>Eurotiomycetes</taxon>
        <taxon>Eurotiomycetidae</taxon>
        <taxon>Eurotiales</taxon>
        <taxon>Aspergillaceae</taxon>
        <taxon>Aspergillus</taxon>
        <taxon>Aspergillus subgen. Circumdati</taxon>
    </lineage>
</organism>
<evidence type="ECO:0000313" key="2">
    <source>
        <dbReference type="EMBL" id="PLB49168.1"/>
    </source>
</evidence>
<keyword evidence="3" id="KW-1185">Reference proteome</keyword>
<sequence>MPGMPPRRISQYFKPPPFAHQASEQVSETPIKPPAPAPESSPPLSSHASPQAPDESASQLKRSLTRAAEASNASSEQLGPLDLEDEVVADPPSGAGSSFDHSQRVVKNGKEVVISSDGEDTDSVASFEAPDALFTKFAQPSVVVSAPASENDSDVFTPGGRRSKDGLTFGRFGKSKKASKVYKNTMDTLVTQAVDDNETEAGIAKLKAALEHDRARREAGAAGFDQANHLDENVLTSALGEQDDEIEMRRLLDAVRRTEAFDLEKTWTFFDYGSGLAPALDFPRHSISEKTYKNALSDPDSRERAFQSGMFDFALSKGCLSDDFLLWIFHSVPSEPREGLRHAYCRAFKHAKEERVKSIVTPDAVDVLFERLGATKEALAVSDPVVPHTLPKGNLPKVDVQHQAALLSILELLSGIAHLLSDTTREHVILLLFRLTLDISLTGDPTICSELEKTITIFFQSIPEDADDDLEFRLCTSLQITIKDNILQSRLLKHMLPSFEHIAKWRSRLALSFLLNDATPLSQDADIMLDLRRIIDVLKDPRFNIKHHKGKSKQNQNQHQHPHQSHHHTEYDYGWLSAITYLLSVVLDSGWSGIEFPSKEAKQEFNAEVDTLAERIKKIFTAIEDSGASHLKRTLAKGALEALHYRVVYSVRTKPPPKRTLFESLNTRNQPKMTHLWKGIKTEDTEMPIRPHEAQS</sequence>
<gene>
    <name evidence="2" type="ORF">P170DRAFT_177012</name>
</gene>
<dbReference type="EMBL" id="MSFO01000004">
    <property type="protein sequence ID" value="PLB49168.1"/>
    <property type="molecule type" value="Genomic_DNA"/>
</dbReference>
<name>A0A2I2G8H4_9EURO</name>
<dbReference type="Proteomes" id="UP000234275">
    <property type="component" value="Unassembled WGS sequence"/>
</dbReference>
<feature type="region of interest" description="Disordered" evidence="1">
    <location>
        <begin position="548"/>
        <end position="567"/>
    </location>
</feature>
<feature type="region of interest" description="Disordered" evidence="1">
    <location>
        <begin position="1"/>
        <end position="106"/>
    </location>
</feature>